<name>A0A545AEH5_9ACTN</name>
<dbReference type="OrthoDB" id="3298876at2"/>
<reference evidence="2 3" key="1">
    <citation type="submission" date="2019-07" db="EMBL/GenBank/DDBJ databases">
        <title>Cryptosporangium phraense sp. nov., isolated from plant litter.</title>
        <authorList>
            <person name="Suriyachadkun C."/>
        </authorList>
    </citation>
    <scope>NUCLEOTIDE SEQUENCE [LARGE SCALE GENOMIC DNA]</scope>
    <source>
        <strain evidence="2 3">A-T 5661</strain>
    </source>
</reference>
<dbReference type="InterPro" id="IPR006311">
    <property type="entry name" value="TAT_signal"/>
</dbReference>
<comment type="caution">
    <text evidence="2">The sequence shown here is derived from an EMBL/GenBank/DDBJ whole genome shotgun (WGS) entry which is preliminary data.</text>
</comment>
<evidence type="ECO:0000313" key="2">
    <source>
        <dbReference type="EMBL" id="TQS39722.1"/>
    </source>
</evidence>
<sequence>MTSKTARRAALALAGLAVTGGAVVGMAGTAQATAPSTHSGHYGGGYYGWGGDEDEVVAVFGSRRQCEWAGRVGEYRGYWEDYDCDFLRTGYRGYWKSQWGNNISGFWQGDSWRYRGVWVLRAEDCD</sequence>
<gene>
    <name evidence="2" type="ORF">FL583_38530</name>
</gene>
<feature type="chain" id="PRO_5022225292" evidence="1">
    <location>
        <begin position="33"/>
        <end position="126"/>
    </location>
</feature>
<organism evidence="2 3">
    <name type="scientific">Cryptosporangium phraense</name>
    <dbReference type="NCBI Taxonomy" id="2593070"/>
    <lineage>
        <taxon>Bacteria</taxon>
        <taxon>Bacillati</taxon>
        <taxon>Actinomycetota</taxon>
        <taxon>Actinomycetes</taxon>
        <taxon>Cryptosporangiales</taxon>
        <taxon>Cryptosporangiaceae</taxon>
        <taxon>Cryptosporangium</taxon>
    </lineage>
</organism>
<evidence type="ECO:0000256" key="1">
    <source>
        <dbReference type="SAM" id="SignalP"/>
    </source>
</evidence>
<dbReference type="PROSITE" id="PS51318">
    <property type="entry name" value="TAT"/>
    <property type="match status" value="1"/>
</dbReference>
<dbReference type="RefSeq" id="WP_142709866.1">
    <property type="nucleotide sequence ID" value="NZ_VIRS01000059.1"/>
</dbReference>
<keyword evidence="3" id="KW-1185">Reference proteome</keyword>
<proteinExistence type="predicted"/>
<protein>
    <submittedName>
        <fullName evidence="2">Uncharacterized protein</fullName>
    </submittedName>
</protein>
<dbReference type="AlphaFoldDB" id="A0A545AEH5"/>
<dbReference type="InParanoid" id="A0A545AEH5"/>
<evidence type="ECO:0000313" key="3">
    <source>
        <dbReference type="Proteomes" id="UP000317982"/>
    </source>
</evidence>
<dbReference type="Proteomes" id="UP000317982">
    <property type="component" value="Unassembled WGS sequence"/>
</dbReference>
<keyword evidence="1" id="KW-0732">Signal</keyword>
<accession>A0A545AEH5</accession>
<feature type="signal peptide" evidence="1">
    <location>
        <begin position="1"/>
        <end position="32"/>
    </location>
</feature>
<dbReference type="EMBL" id="VIRS01000059">
    <property type="protein sequence ID" value="TQS39722.1"/>
    <property type="molecule type" value="Genomic_DNA"/>
</dbReference>